<keyword evidence="3" id="KW-1185">Reference proteome</keyword>
<organism evidence="2 3">
    <name type="scientific">Cercophora newfieldiana</name>
    <dbReference type="NCBI Taxonomy" id="92897"/>
    <lineage>
        <taxon>Eukaryota</taxon>
        <taxon>Fungi</taxon>
        <taxon>Dikarya</taxon>
        <taxon>Ascomycota</taxon>
        <taxon>Pezizomycotina</taxon>
        <taxon>Sordariomycetes</taxon>
        <taxon>Sordariomycetidae</taxon>
        <taxon>Sordariales</taxon>
        <taxon>Lasiosphaeriaceae</taxon>
        <taxon>Cercophora</taxon>
    </lineage>
</organism>
<dbReference type="Proteomes" id="UP001174936">
    <property type="component" value="Unassembled WGS sequence"/>
</dbReference>
<comment type="caution">
    <text evidence="2">The sequence shown here is derived from an EMBL/GenBank/DDBJ whole genome shotgun (WGS) entry which is preliminary data.</text>
</comment>
<proteinExistence type="predicted"/>
<feature type="signal peptide" evidence="1">
    <location>
        <begin position="1"/>
        <end position="24"/>
    </location>
</feature>
<evidence type="ECO:0000313" key="2">
    <source>
        <dbReference type="EMBL" id="KAK0651172.1"/>
    </source>
</evidence>
<protein>
    <submittedName>
        <fullName evidence="2">Uncharacterized protein</fullName>
    </submittedName>
</protein>
<gene>
    <name evidence="2" type="ORF">B0T16DRAFT_403273</name>
</gene>
<sequence length="74" mass="7951">MRELGKNILALLALSSLLRYSSLAEYEVTSDWDSRYAPSPSLGAASFNRPFTLAASLRSGQVVITSLSTELSGL</sequence>
<evidence type="ECO:0000256" key="1">
    <source>
        <dbReference type="SAM" id="SignalP"/>
    </source>
</evidence>
<reference evidence="2" key="1">
    <citation type="submission" date="2023-06" db="EMBL/GenBank/DDBJ databases">
        <title>Genome-scale phylogeny and comparative genomics of the fungal order Sordariales.</title>
        <authorList>
            <consortium name="Lawrence Berkeley National Laboratory"/>
            <person name="Hensen N."/>
            <person name="Bonometti L."/>
            <person name="Westerberg I."/>
            <person name="Brannstrom I.O."/>
            <person name="Guillou S."/>
            <person name="Cros-Aarteil S."/>
            <person name="Calhoun S."/>
            <person name="Haridas S."/>
            <person name="Kuo A."/>
            <person name="Mondo S."/>
            <person name="Pangilinan J."/>
            <person name="Riley R."/>
            <person name="Labutti K."/>
            <person name="Andreopoulos B."/>
            <person name="Lipzen A."/>
            <person name="Chen C."/>
            <person name="Yanf M."/>
            <person name="Daum C."/>
            <person name="Ng V."/>
            <person name="Clum A."/>
            <person name="Steindorff A."/>
            <person name="Ohm R."/>
            <person name="Martin F."/>
            <person name="Silar P."/>
            <person name="Natvig D."/>
            <person name="Lalanne C."/>
            <person name="Gautier V."/>
            <person name="Ament-Velasquez S.L."/>
            <person name="Kruys A."/>
            <person name="Hutchinson M.I."/>
            <person name="Powell A.J."/>
            <person name="Barry K."/>
            <person name="Miller A.N."/>
            <person name="Grigoriev I.V."/>
            <person name="Debuchy R."/>
            <person name="Gladieux P."/>
            <person name="Thoren M.H."/>
            <person name="Johannesson H."/>
        </authorList>
    </citation>
    <scope>NUCLEOTIDE SEQUENCE</scope>
    <source>
        <strain evidence="2">SMH2532-1</strain>
    </source>
</reference>
<feature type="chain" id="PRO_5041216471" evidence="1">
    <location>
        <begin position="25"/>
        <end position="74"/>
    </location>
</feature>
<keyword evidence="1" id="KW-0732">Signal</keyword>
<accession>A0AA40CUH3</accession>
<name>A0AA40CUH3_9PEZI</name>
<dbReference type="AlphaFoldDB" id="A0AA40CUH3"/>
<evidence type="ECO:0000313" key="3">
    <source>
        <dbReference type="Proteomes" id="UP001174936"/>
    </source>
</evidence>
<dbReference type="EMBL" id="JAULSV010000002">
    <property type="protein sequence ID" value="KAK0651172.1"/>
    <property type="molecule type" value="Genomic_DNA"/>
</dbReference>